<feature type="coiled-coil region" evidence="1">
    <location>
        <begin position="7"/>
        <end position="55"/>
    </location>
</feature>
<name>A0A2T4JFJ4_FUSBL</name>
<accession>A0A2T4JFJ4</accession>
<evidence type="ECO:0000313" key="2">
    <source>
        <dbReference type="EMBL" id="PTE16682.1"/>
    </source>
</evidence>
<comment type="caution">
    <text evidence="2">The sequence shown here is derived from an EMBL/GenBank/DDBJ whole genome shotgun (WGS) entry which is preliminary data.</text>
</comment>
<dbReference type="InterPro" id="IPR038444">
    <property type="entry name" value="DUF465_sf"/>
</dbReference>
<evidence type="ECO:0000313" key="3">
    <source>
        <dbReference type="Proteomes" id="UP000241362"/>
    </source>
</evidence>
<gene>
    <name evidence="2" type="ORF">C5F44_01570</name>
</gene>
<protein>
    <submittedName>
        <fullName evidence="2">DUF465 domain-containing protein</fullName>
    </submittedName>
</protein>
<organism evidence="2 3">
    <name type="scientific">Fuscovulum blasticum DSM 2131</name>
    <dbReference type="NCBI Taxonomy" id="1188250"/>
    <lineage>
        <taxon>Bacteria</taxon>
        <taxon>Pseudomonadati</taxon>
        <taxon>Pseudomonadota</taxon>
        <taxon>Alphaproteobacteria</taxon>
        <taxon>Rhodobacterales</taxon>
        <taxon>Paracoccaceae</taxon>
        <taxon>Pseudogemmobacter</taxon>
    </lineage>
</organism>
<dbReference type="EMBL" id="PZKE01000001">
    <property type="protein sequence ID" value="PTE16682.1"/>
    <property type="molecule type" value="Genomic_DNA"/>
</dbReference>
<dbReference type="RefSeq" id="WP_107671844.1">
    <property type="nucleotide sequence ID" value="NZ_PZKE01000001.1"/>
</dbReference>
<sequence length="59" mass="6782">MTIASHLAELRKKHESLSDMVAAAQRSPGSDDLQIAEWKKQKLKLKEEIARLTEQEQQH</sequence>
<dbReference type="Pfam" id="PF04325">
    <property type="entry name" value="DUF465"/>
    <property type="match status" value="1"/>
</dbReference>
<evidence type="ECO:0000256" key="1">
    <source>
        <dbReference type="SAM" id="Coils"/>
    </source>
</evidence>
<dbReference type="Proteomes" id="UP000241362">
    <property type="component" value="Unassembled WGS sequence"/>
</dbReference>
<proteinExistence type="predicted"/>
<reference evidence="2 3" key="1">
    <citation type="submission" date="2018-03" db="EMBL/GenBank/DDBJ databases">
        <title>Rhodobacter blasticus.</title>
        <authorList>
            <person name="Meyer T.E."/>
            <person name="Miller S."/>
            <person name="Lodha T."/>
            <person name="Gandham S."/>
            <person name="Chintalapati S."/>
            <person name="Chintalapati V.R."/>
        </authorList>
    </citation>
    <scope>NUCLEOTIDE SEQUENCE [LARGE SCALE GENOMIC DNA]</scope>
    <source>
        <strain evidence="2 3">DSM 2131</strain>
    </source>
</reference>
<dbReference type="Gene3D" id="6.10.280.50">
    <property type="match status" value="1"/>
</dbReference>
<dbReference type="InterPro" id="IPR007420">
    <property type="entry name" value="DUF465"/>
</dbReference>
<keyword evidence="1" id="KW-0175">Coiled coil</keyword>
<keyword evidence="3" id="KW-1185">Reference proteome</keyword>
<dbReference type="AlphaFoldDB" id="A0A2T4JFJ4"/>